<gene>
    <name evidence="1" type="ORF">ACFQRF_00910</name>
</gene>
<dbReference type="EMBL" id="JBHTBH010000001">
    <property type="protein sequence ID" value="MFC7326285.1"/>
    <property type="molecule type" value="Genomic_DNA"/>
</dbReference>
<dbReference type="RefSeq" id="WP_379868058.1">
    <property type="nucleotide sequence ID" value="NZ_JBHTBH010000001.1"/>
</dbReference>
<proteinExistence type="predicted"/>
<keyword evidence="2" id="KW-1185">Reference proteome</keyword>
<evidence type="ECO:0000313" key="2">
    <source>
        <dbReference type="Proteomes" id="UP001596540"/>
    </source>
</evidence>
<evidence type="ECO:0000313" key="1">
    <source>
        <dbReference type="EMBL" id="MFC7326285.1"/>
    </source>
</evidence>
<reference evidence="2" key="1">
    <citation type="journal article" date="2019" name="Int. J. Syst. Evol. Microbiol.">
        <title>The Global Catalogue of Microorganisms (GCM) 10K type strain sequencing project: providing services to taxonomists for standard genome sequencing and annotation.</title>
        <authorList>
            <consortium name="The Broad Institute Genomics Platform"/>
            <consortium name="The Broad Institute Genome Sequencing Center for Infectious Disease"/>
            <person name="Wu L."/>
            <person name="Ma J."/>
        </authorList>
    </citation>
    <scope>NUCLEOTIDE SEQUENCE [LARGE SCALE GENOMIC DNA]</scope>
    <source>
        <strain evidence="2">CGMCC 4.7382</strain>
    </source>
</reference>
<organism evidence="1 2">
    <name type="scientific">Marinactinospora rubrisoli</name>
    <dbReference type="NCBI Taxonomy" id="2715399"/>
    <lineage>
        <taxon>Bacteria</taxon>
        <taxon>Bacillati</taxon>
        <taxon>Actinomycetota</taxon>
        <taxon>Actinomycetes</taxon>
        <taxon>Streptosporangiales</taxon>
        <taxon>Nocardiopsidaceae</taxon>
        <taxon>Marinactinospora</taxon>
    </lineage>
</organism>
<sequence length="73" mass="8129">MNAEYPNWNVWRSVDDLGRPAAWVATNRTRDSLFAPTLHGDTAEKLEQQLRNPPLAAGLSVRALKRAQVNSGE</sequence>
<comment type="caution">
    <text evidence="1">The sequence shown here is derived from an EMBL/GenBank/DDBJ whole genome shotgun (WGS) entry which is preliminary data.</text>
</comment>
<name>A0ABW2KA38_9ACTN</name>
<dbReference type="Proteomes" id="UP001596540">
    <property type="component" value="Unassembled WGS sequence"/>
</dbReference>
<accession>A0ABW2KA38</accession>
<protein>
    <submittedName>
        <fullName evidence="1">Uncharacterized protein</fullName>
    </submittedName>
</protein>